<evidence type="ECO:0000313" key="4">
    <source>
        <dbReference type="Proteomes" id="UP000823661"/>
    </source>
</evidence>
<dbReference type="GO" id="GO:0016491">
    <property type="term" value="F:oxidoreductase activity"/>
    <property type="evidence" value="ECO:0007669"/>
    <property type="project" value="InterPro"/>
</dbReference>
<dbReference type="InterPro" id="IPR036249">
    <property type="entry name" value="Thioredoxin-like_sf"/>
</dbReference>
<evidence type="ECO:0000256" key="1">
    <source>
        <dbReference type="ARBA" id="ARBA00023284"/>
    </source>
</evidence>
<sequence length="435" mass="47769">MMLLYAASGCSRPDEIRLPLSEKAGFGPFDIAFKGAAVNPENESSPWYRLKLHPANAPEGMSGIEYGSLDTDIKQSVYQGFHSGLVSPEFYQALQDAWVWEPDTTLLSQAHVKTMVAFAIGKNEAGETVVAVDTDNDLDLADEKIFVPADIDSIYGSGDPDSAATANIIDIHVEQFSRGKKKGLTVPTSIAYDSGRGYIFAAFATYSEAVYKGSRIAVKPLQDLSYDNYGLQAVLSDDIDPATGKVPWEKMLYSGDIMDIDGDLLRIKGVDTKDNALILERIPHSGTDIYSNQEGFKAYPFNGKEFSSGLGISLEDYRGKYVLLDFWALGCGPCLREFPVLKELYSRTARDRFEIISIICPGDSASITDIIREYGLVWPQVMADSDSRNIIGTYNVTYYPATFLIGPDGKIIKKDLRGQALVDKVLALTGETDKE</sequence>
<dbReference type="PROSITE" id="PS00194">
    <property type="entry name" value="THIOREDOXIN_1"/>
    <property type="match status" value="1"/>
</dbReference>
<dbReference type="PANTHER" id="PTHR42852:SF13">
    <property type="entry name" value="PROTEIN DIPZ"/>
    <property type="match status" value="1"/>
</dbReference>
<feature type="domain" description="Thioredoxin" evidence="2">
    <location>
        <begin position="287"/>
        <end position="434"/>
    </location>
</feature>
<dbReference type="PROSITE" id="PS51352">
    <property type="entry name" value="THIOREDOXIN_2"/>
    <property type="match status" value="1"/>
</dbReference>
<dbReference type="InterPro" id="IPR013766">
    <property type="entry name" value="Thioredoxin_domain"/>
</dbReference>
<gene>
    <name evidence="3" type="ORF">IAC06_04900</name>
</gene>
<dbReference type="Proteomes" id="UP000823661">
    <property type="component" value="Unassembled WGS sequence"/>
</dbReference>
<dbReference type="Pfam" id="PF00578">
    <property type="entry name" value="AhpC-TSA"/>
    <property type="match status" value="1"/>
</dbReference>
<dbReference type="EMBL" id="JADIMI010000047">
    <property type="protein sequence ID" value="MBO8452203.1"/>
    <property type="molecule type" value="Genomic_DNA"/>
</dbReference>
<dbReference type="InterPro" id="IPR050553">
    <property type="entry name" value="Thioredoxin_ResA/DsbE_sf"/>
</dbReference>
<accession>A0A9D9ERA9</accession>
<protein>
    <submittedName>
        <fullName evidence="3">TlpA family protein disulfide reductase</fullName>
    </submittedName>
</protein>
<dbReference type="GO" id="GO:0016209">
    <property type="term" value="F:antioxidant activity"/>
    <property type="evidence" value="ECO:0007669"/>
    <property type="project" value="InterPro"/>
</dbReference>
<dbReference type="AlphaFoldDB" id="A0A9D9ERA9"/>
<name>A0A9D9ERA9_9BACT</name>
<dbReference type="InterPro" id="IPR000866">
    <property type="entry name" value="AhpC/TSA"/>
</dbReference>
<evidence type="ECO:0000313" key="3">
    <source>
        <dbReference type="EMBL" id="MBO8452203.1"/>
    </source>
</evidence>
<dbReference type="CDD" id="cd02966">
    <property type="entry name" value="TlpA_like_family"/>
    <property type="match status" value="1"/>
</dbReference>
<dbReference type="InterPro" id="IPR017937">
    <property type="entry name" value="Thioredoxin_CS"/>
</dbReference>
<dbReference type="Gene3D" id="3.40.30.10">
    <property type="entry name" value="Glutaredoxin"/>
    <property type="match status" value="1"/>
</dbReference>
<organism evidence="3 4">
    <name type="scientific">Candidatus Cryptobacteroides intestinavium</name>
    <dbReference type="NCBI Taxonomy" id="2840766"/>
    <lineage>
        <taxon>Bacteria</taxon>
        <taxon>Pseudomonadati</taxon>
        <taxon>Bacteroidota</taxon>
        <taxon>Bacteroidia</taxon>
        <taxon>Bacteroidales</taxon>
        <taxon>Candidatus Cryptobacteroides</taxon>
    </lineage>
</organism>
<dbReference type="PANTHER" id="PTHR42852">
    <property type="entry name" value="THIOL:DISULFIDE INTERCHANGE PROTEIN DSBE"/>
    <property type="match status" value="1"/>
</dbReference>
<proteinExistence type="predicted"/>
<evidence type="ECO:0000259" key="2">
    <source>
        <dbReference type="PROSITE" id="PS51352"/>
    </source>
</evidence>
<keyword evidence="1" id="KW-0676">Redox-active center</keyword>
<dbReference type="SUPFAM" id="SSF52833">
    <property type="entry name" value="Thioredoxin-like"/>
    <property type="match status" value="1"/>
</dbReference>
<comment type="caution">
    <text evidence="3">The sequence shown here is derived from an EMBL/GenBank/DDBJ whole genome shotgun (WGS) entry which is preliminary data.</text>
</comment>
<reference evidence="3" key="2">
    <citation type="journal article" date="2021" name="PeerJ">
        <title>Extensive microbial diversity within the chicken gut microbiome revealed by metagenomics and culture.</title>
        <authorList>
            <person name="Gilroy R."/>
            <person name="Ravi A."/>
            <person name="Getino M."/>
            <person name="Pursley I."/>
            <person name="Horton D.L."/>
            <person name="Alikhan N.F."/>
            <person name="Baker D."/>
            <person name="Gharbi K."/>
            <person name="Hall N."/>
            <person name="Watson M."/>
            <person name="Adriaenssens E.M."/>
            <person name="Foster-Nyarko E."/>
            <person name="Jarju S."/>
            <person name="Secka A."/>
            <person name="Antonio M."/>
            <person name="Oren A."/>
            <person name="Chaudhuri R.R."/>
            <person name="La Ragione R."/>
            <person name="Hildebrand F."/>
            <person name="Pallen M.J."/>
        </authorList>
    </citation>
    <scope>NUCLEOTIDE SEQUENCE</scope>
    <source>
        <strain evidence="3">B1-20833</strain>
    </source>
</reference>
<reference evidence="3" key="1">
    <citation type="submission" date="2020-10" db="EMBL/GenBank/DDBJ databases">
        <authorList>
            <person name="Gilroy R."/>
        </authorList>
    </citation>
    <scope>NUCLEOTIDE SEQUENCE</scope>
    <source>
        <strain evidence="3">B1-20833</strain>
    </source>
</reference>